<feature type="region of interest" description="Disordered" evidence="1">
    <location>
        <begin position="1"/>
        <end position="44"/>
    </location>
</feature>
<evidence type="ECO:0000313" key="3">
    <source>
        <dbReference type="Proteomes" id="UP000266634"/>
    </source>
</evidence>
<evidence type="ECO:0000313" key="2">
    <source>
        <dbReference type="EMBL" id="RIJ06622.1"/>
    </source>
</evidence>
<dbReference type="EMBL" id="QWEA01001093">
    <property type="protein sequence ID" value="RIJ06622.1"/>
    <property type="molecule type" value="Genomic_DNA"/>
</dbReference>
<feature type="compositionally biased region" description="Basic and acidic residues" evidence="1">
    <location>
        <begin position="12"/>
        <end position="26"/>
    </location>
</feature>
<comment type="caution">
    <text evidence="2">The sequence shown here is derived from an EMBL/GenBank/DDBJ whole genome shotgun (WGS) entry which is preliminary data.</text>
</comment>
<reference evidence="2 3" key="1">
    <citation type="submission" date="2018-08" db="EMBL/GenBank/DDBJ databases">
        <title>Genome Sequence of Clavibacter michiganensis Subspecies type strains, and the Atypical Peach-Colored Strains Isolated from Tomato.</title>
        <authorList>
            <person name="Osdaghi E."/>
            <person name="Portier P."/>
            <person name="Briand M."/>
            <person name="Jacques M.-A."/>
        </authorList>
    </citation>
    <scope>NUCLEOTIDE SEQUENCE [LARGE SCALE GENOMIC DNA]</scope>
    <source>
        <strain evidence="2 3">CFBP 6488</strain>
    </source>
</reference>
<dbReference type="Proteomes" id="UP000266634">
    <property type="component" value="Unassembled WGS sequence"/>
</dbReference>
<dbReference type="GO" id="GO:0016740">
    <property type="term" value="F:transferase activity"/>
    <property type="evidence" value="ECO:0007669"/>
    <property type="project" value="UniProtKB-KW"/>
</dbReference>
<organism evidence="2 3">
    <name type="scientific">Clavibacter michiganensis subsp. insidiosus</name>
    <dbReference type="NCBI Taxonomy" id="33014"/>
    <lineage>
        <taxon>Bacteria</taxon>
        <taxon>Bacillati</taxon>
        <taxon>Actinomycetota</taxon>
        <taxon>Actinomycetes</taxon>
        <taxon>Micrococcales</taxon>
        <taxon>Microbacteriaceae</taxon>
        <taxon>Clavibacter</taxon>
    </lineage>
</organism>
<name>A0A399PLW4_9MICO</name>
<keyword evidence="2" id="KW-0808">Transferase</keyword>
<protein>
    <submittedName>
        <fullName evidence="2">Glycosyltransferase family 2 protein</fullName>
    </submittedName>
</protein>
<feature type="non-terminal residue" evidence="2">
    <location>
        <position position="44"/>
    </location>
</feature>
<feature type="compositionally biased region" description="Low complexity" evidence="1">
    <location>
        <begin position="27"/>
        <end position="44"/>
    </location>
</feature>
<evidence type="ECO:0000256" key="1">
    <source>
        <dbReference type="SAM" id="MobiDB-lite"/>
    </source>
</evidence>
<gene>
    <name evidence="2" type="ORF">DZF93_16895</name>
</gene>
<sequence length="44" mass="4860">MLVGRYVARPRLHPDARPGRLLRLGDRTSSPRPAAATRPATPVR</sequence>
<dbReference type="AlphaFoldDB" id="A0A399PLW4"/>
<proteinExistence type="predicted"/>
<accession>A0A399PLW4</accession>